<dbReference type="GO" id="GO:0008270">
    <property type="term" value="F:zinc ion binding"/>
    <property type="evidence" value="ECO:0007669"/>
    <property type="project" value="UniProtKB-KW"/>
</dbReference>
<organism evidence="5 6">
    <name type="scientific">Mikania micrantha</name>
    <name type="common">bitter vine</name>
    <dbReference type="NCBI Taxonomy" id="192012"/>
    <lineage>
        <taxon>Eukaryota</taxon>
        <taxon>Viridiplantae</taxon>
        <taxon>Streptophyta</taxon>
        <taxon>Embryophyta</taxon>
        <taxon>Tracheophyta</taxon>
        <taxon>Spermatophyta</taxon>
        <taxon>Magnoliopsida</taxon>
        <taxon>eudicotyledons</taxon>
        <taxon>Gunneridae</taxon>
        <taxon>Pentapetalae</taxon>
        <taxon>asterids</taxon>
        <taxon>campanulids</taxon>
        <taxon>Asterales</taxon>
        <taxon>Asteraceae</taxon>
        <taxon>Asteroideae</taxon>
        <taxon>Heliantheae alliance</taxon>
        <taxon>Eupatorieae</taxon>
        <taxon>Mikania</taxon>
    </lineage>
</organism>
<feature type="region of interest" description="Disordered" evidence="2">
    <location>
        <begin position="57"/>
        <end position="78"/>
    </location>
</feature>
<comment type="caution">
    <text evidence="5">The sequence shown here is derived from an EMBL/GenBank/DDBJ whole genome shotgun (WGS) entry which is preliminary data.</text>
</comment>
<dbReference type="PROSITE" id="PS50158">
    <property type="entry name" value="ZF_CCHC"/>
    <property type="match status" value="2"/>
</dbReference>
<dbReference type="Pfam" id="PF08284">
    <property type="entry name" value="RVP_2"/>
    <property type="match status" value="1"/>
</dbReference>
<dbReference type="GO" id="GO:0003676">
    <property type="term" value="F:nucleic acid binding"/>
    <property type="evidence" value="ECO:0007669"/>
    <property type="project" value="InterPro"/>
</dbReference>
<evidence type="ECO:0000256" key="1">
    <source>
        <dbReference type="PROSITE-ProRule" id="PRU00047"/>
    </source>
</evidence>
<dbReference type="InterPro" id="IPR036875">
    <property type="entry name" value="Znf_CCHC_sf"/>
</dbReference>
<evidence type="ECO:0000313" key="6">
    <source>
        <dbReference type="Proteomes" id="UP000326396"/>
    </source>
</evidence>
<feature type="compositionally biased region" description="Basic and acidic residues" evidence="2">
    <location>
        <begin position="57"/>
        <end position="75"/>
    </location>
</feature>
<protein>
    <recommendedName>
        <fullName evidence="4">CCHC-type domain-containing protein</fullName>
    </recommendedName>
</protein>
<dbReference type="AlphaFoldDB" id="A0A5N6PMM4"/>
<dbReference type="Proteomes" id="UP000326396">
    <property type="component" value="Linkage Group LG12"/>
</dbReference>
<dbReference type="EMBL" id="SZYD01000004">
    <property type="protein sequence ID" value="KAD6455173.1"/>
    <property type="molecule type" value="Genomic_DNA"/>
</dbReference>
<feature type="region of interest" description="Disordered" evidence="2">
    <location>
        <begin position="154"/>
        <end position="175"/>
    </location>
</feature>
<keyword evidence="3" id="KW-1133">Transmembrane helix</keyword>
<evidence type="ECO:0000313" key="5">
    <source>
        <dbReference type="EMBL" id="KAD6455173.1"/>
    </source>
</evidence>
<dbReference type="SUPFAM" id="SSF57756">
    <property type="entry name" value="Retrovirus zinc finger-like domains"/>
    <property type="match status" value="1"/>
</dbReference>
<keyword evidence="3" id="KW-0812">Transmembrane</keyword>
<sequence>MHAGECRARPIVCYKCGKPGHLATHCLSSPSLCYNCYKPGHRRSECPELKRAAPISDDSRSFRFQDSGKKPEAPKPKGRAFQISAEEAKVMSDVVTGTFLVNSIPAYVLFDSGANRSFVSIKFVHHPSFVLEKLPVPLEVEGWVFIRQKQQRKKKEKKEEERKEEKKEEEKKKEEKRGGGRLQLVGICVVSRLRGAKGFRAQFMCYLLMSDVLGIGWAKIVFFTIDGVAD</sequence>
<feature type="domain" description="CCHC-type" evidence="4">
    <location>
        <begin position="33"/>
        <end position="48"/>
    </location>
</feature>
<reference evidence="5 6" key="1">
    <citation type="submission" date="2019-05" db="EMBL/GenBank/DDBJ databases">
        <title>Mikania micrantha, genome provides insights into the molecular mechanism of rapid growth.</title>
        <authorList>
            <person name="Liu B."/>
        </authorList>
    </citation>
    <scope>NUCLEOTIDE SEQUENCE [LARGE SCALE GENOMIC DNA]</scope>
    <source>
        <strain evidence="5">NLD-2019</strain>
        <tissue evidence="5">Leaf</tissue>
    </source>
</reference>
<keyword evidence="1" id="KW-0862">Zinc</keyword>
<dbReference type="Pfam" id="PF00098">
    <property type="entry name" value="zf-CCHC"/>
    <property type="match status" value="2"/>
</dbReference>
<proteinExistence type="predicted"/>
<evidence type="ECO:0000259" key="4">
    <source>
        <dbReference type="PROSITE" id="PS50158"/>
    </source>
</evidence>
<name>A0A5N6PMM4_9ASTR</name>
<keyword evidence="3" id="KW-0472">Membrane</keyword>
<evidence type="ECO:0000256" key="2">
    <source>
        <dbReference type="SAM" id="MobiDB-lite"/>
    </source>
</evidence>
<feature type="transmembrane region" description="Helical" evidence="3">
    <location>
        <begin position="203"/>
        <end position="225"/>
    </location>
</feature>
<dbReference type="Gene3D" id="4.10.60.10">
    <property type="entry name" value="Zinc finger, CCHC-type"/>
    <property type="match status" value="1"/>
</dbReference>
<gene>
    <name evidence="5" type="ORF">E3N88_09879</name>
</gene>
<accession>A0A5N6PMM4</accession>
<keyword evidence="6" id="KW-1185">Reference proteome</keyword>
<feature type="compositionally biased region" description="Basic and acidic residues" evidence="2">
    <location>
        <begin position="157"/>
        <end position="175"/>
    </location>
</feature>
<dbReference type="SMART" id="SM00343">
    <property type="entry name" value="ZnF_C2HC"/>
    <property type="match status" value="2"/>
</dbReference>
<dbReference type="InterPro" id="IPR001878">
    <property type="entry name" value="Znf_CCHC"/>
</dbReference>
<keyword evidence="1" id="KW-0479">Metal-binding</keyword>
<dbReference type="OrthoDB" id="1731887at2759"/>
<keyword evidence="1" id="KW-0863">Zinc-finger</keyword>
<feature type="domain" description="CCHC-type" evidence="4">
    <location>
        <begin position="13"/>
        <end position="26"/>
    </location>
</feature>
<evidence type="ECO:0000256" key="3">
    <source>
        <dbReference type="SAM" id="Phobius"/>
    </source>
</evidence>